<dbReference type="InterPro" id="IPR013493">
    <property type="entry name" value="CHP02677"/>
</dbReference>
<dbReference type="AlphaFoldDB" id="A0A423PRF9"/>
<dbReference type="NCBIfam" id="TIGR02677">
    <property type="entry name" value="TIGR02677 family protein"/>
    <property type="match status" value="1"/>
</dbReference>
<evidence type="ECO:0000313" key="2">
    <source>
        <dbReference type="Proteomes" id="UP000285123"/>
    </source>
</evidence>
<protein>
    <recommendedName>
        <fullName evidence="3">TIGR02677 family protein</fullName>
    </recommendedName>
</protein>
<dbReference type="Proteomes" id="UP000285123">
    <property type="component" value="Unassembled WGS sequence"/>
</dbReference>
<dbReference type="Pfam" id="PF09660">
    <property type="entry name" value="DUF2397"/>
    <property type="match status" value="1"/>
</dbReference>
<evidence type="ECO:0008006" key="3">
    <source>
        <dbReference type="Google" id="ProtNLM"/>
    </source>
</evidence>
<comment type="caution">
    <text evidence="1">The sequence shown here is derived from an EMBL/GenBank/DDBJ whole genome shotgun (WGS) entry which is preliminary data.</text>
</comment>
<reference evidence="1 2" key="1">
    <citation type="submission" date="2013-10" db="EMBL/GenBank/DDBJ databases">
        <title>Salinisphaera halophila YIM 95161 Genome Sequencing.</title>
        <authorList>
            <person name="Lai Q."/>
            <person name="Li C."/>
            <person name="Shao Z."/>
        </authorList>
    </citation>
    <scope>NUCLEOTIDE SEQUENCE [LARGE SCALE GENOMIC DNA]</scope>
    <source>
        <strain evidence="1 2">YIM 95161</strain>
    </source>
</reference>
<accession>A0A423PRF9</accession>
<gene>
    <name evidence="1" type="ORF">SAHL_10265</name>
</gene>
<name>A0A423PRF9_9GAMM</name>
<dbReference type="EMBL" id="AYKF01000088">
    <property type="protein sequence ID" value="ROO28167.1"/>
    <property type="molecule type" value="Genomic_DNA"/>
</dbReference>
<evidence type="ECO:0000313" key="1">
    <source>
        <dbReference type="EMBL" id="ROO28167.1"/>
    </source>
</evidence>
<proteinExistence type="predicted"/>
<sequence length="504" mass="56026">MNQPEHIRETADLFRHVSAERATAYRAVLDAFATAKRQFRLHLRPDEVRSEAHWPDANTPALEEVQSLLAQLVEWGNLRGHADTARVATIEDFYRAKFLYQLSREGEAVETGLAAFAQALQRRAELQTVALEDIQTQLAALARLAGEEPFDDARIHQTLRELVHVFEGLADNAEDFMAGLARTVELQAADAATIVAYKDRLIDYLERFIGDLVAASGRIAETIAALEPADELLRLAAAREARDAAPGDDQASEAAIERALAAWRERWAGLHGWFLRSESGPSQAQRLRARARSAIPRLLSAIARVNERRTGRSDRTADYRELARWFADTEDEADAHRLWRAAFGLAPARHLVLTVEEEVAATTPWVASPAIAIEPTLRERGRLPSAGGAPKMRDRSAEKAWLAEKIAAEDAQLAAARQRLATDRITRLSEIGRLDRHAFKLFLNVLGEALAAMQEPDARIERLTSDGSLALTLEPIDEAPIVTIETDDGTFAGRDHWIHVREVE</sequence>
<organism evidence="1 2">
    <name type="scientific">Salinisphaera orenii YIM 95161</name>
    <dbReference type="NCBI Taxonomy" id="1051139"/>
    <lineage>
        <taxon>Bacteria</taxon>
        <taxon>Pseudomonadati</taxon>
        <taxon>Pseudomonadota</taxon>
        <taxon>Gammaproteobacteria</taxon>
        <taxon>Salinisphaerales</taxon>
        <taxon>Salinisphaeraceae</taxon>
        <taxon>Salinisphaera</taxon>
    </lineage>
</organism>
<dbReference type="RefSeq" id="WP_123591323.1">
    <property type="nucleotide sequence ID" value="NZ_AYKF01000088.1"/>
</dbReference>
<dbReference type="OrthoDB" id="5508807at2"/>